<name>A0ABR4ZHC2_9NOCA</name>
<dbReference type="EMBL" id="JNFP01000012">
    <property type="protein sequence ID" value="KIA64703.1"/>
    <property type="molecule type" value="Genomic_DNA"/>
</dbReference>
<feature type="transmembrane region" description="Helical" evidence="1">
    <location>
        <begin position="79"/>
        <end position="103"/>
    </location>
</feature>
<feature type="transmembrane region" description="Helical" evidence="1">
    <location>
        <begin position="15"/>
        <end position="35"/>
    </location>
</feature>
<keyword evidence="1" id="KW-0472">Membrane</keyword>
<accession>A0ABR4ZHC2</accession>
<organism evidence="2 3">
    <name type="scientific">Nocardia vulneris</name>
    <dbReference type="NCBI Taxonomy" id="1141657"/>
    <lineage>
        <taxon>Bacteria</taxon>
        <taxon>Bacillati</taxon>
        <taxon>Actinomycetota</taxon>
        <taxon>Actinomycetes</taxon>
        <taxon>Mycobacteriales</taxon>
        <taxon>Nocardiaceae</taxon>
        <taxon>Nocardia</taxon>
    </lineage>
</organism>
<dbReference type="Proteomes" id="UP000031364">
    <property type="component" value="Unassembled WGS sequence"/>
</dbReference>
<keyword evidence="1" id="KW-1133">Transmembrane helix</keyword>
<comment type="caution">
    <text evidence="2">The sequence shown here is derived from an EMBL/GenBank/DDBJ whole genome shotgun (WGS) entry which is preliminary data.</text>
</comment>
<protein>
    <submittedName>
        <fullName evidence="2">Uncharacterized protein</fullName>
    </submittedName>
</protein>
<keyword evidence="3" id="KW-1185">Reference proteome</keyword>
<evidence type="ECO:0000313" key="3">
    <source>
        <dbReference type="Proteomes" id="UP000031364"/>
    </source>
</evidence>
<sequence length="208" mass="23377">MEPGETDRAFRLRQIGWALTVVALFAAGVAAWFEATSPPRFYRVDSIPTKVFVMALPLCWTLGWGLYSNFALRLFPYRQWLRLTIGAVLVLVALISWPISIVLSSAAGSRLGTVKAVEVSPDGRYELVSQAFSDGFEPCCRVLLRERDGLFSRQTLAWERIEGNCPVRVYFPGNNTISITEWKDGAPMTTTFDRDRLEVAQTLPPKTR</sequence>
<evidence type="ECO:0000313" key="2">
    <source>
        <dbReference type="EMBL" id="KIA64703.1"/>
    </source>
</evidence>
<gene>
    <name evidence="2" type="ORF">FG87_12580</name>
</gene>
<keyword evidence="1" id="KW-0812">Transmembrane</keyword>
<proteinExistence type="predicted"/>
<reference evidence="2 3" key="1">
    <citation type="journal article" date="2014" name="Int. J. Syst. Evol. Microbiol.">
        <title>Nocardia vulneris sp. nov., isolated from wounds of human patients in North America.</title>
        <authorList>
            <person name="Lasker B.A."/>
            <person name="Bell M."/>
            <person name="Klenk H.P."/>
            <person name="Sproer C."/>
            <person name="Schumann C."/>
            <person name="Schumann P."/>
            <person name="Brown J.M."/>
        </authorList>
    </citation>
    <scope>NUCLEOTIDE SEQUENCE [LARGE SCALE GENOMIC DNA]</scope>
    <source>
        <strain evidence="2 3">W9851</strain>
    </source>
</reference>
<evidence type="ECO:0000256" key="1">
    <source>
        <dbReference type="SAM" id="Phobius"/>
    </source>
</evidence>
<feature type="transmembrane region" description="Helical" evidence="1">
    <location>
        <begin position="47"/>
        <end position="67"/>
    </location>
</feature>